<dbReference type="InterPro" id="IPR003439">
    <property type="entry name" value="ABC_transporter-like_ATP-bd"/>
</dbReference>
<dbReference type="InterPro" id="IPR051120">
    <property type="entry name" value="ABC_AA/LPS_Transport"/>
</dbReference>
<dbReference type="RefSeq" id="WP_368643671.1">
    <property type="nucleotide sequence ID" value="NZ_CP158252.1"/>
</dbReference>
<dbReference type="GO" id="GO:0005886">
    <property type="term" value="C:plasma membrane"/>
    <property type="evidence" value="ECO:0007669"/>
    <property type="project" value="TreeGrafter"/>
</dbReference>
<evidence type="ECO:0000256" key="1">
    <source>
        <dbReference type="ARBA" id="ARBA00022448"/>
    </source>
</evidence>
<dbReference type="AlphaFoldDB" id="A0AB39CJU1"/>
<evidence type="ECO:0000259" key="5">
    <source>
        <dbReference type="PROSITE" id="PS50893"/>
    </source>
</evidence>
<dbReference type="PANTHER" id="PTHR45772:SF3">
    <property type="entry name" value="ABC TRANSPORTER ATP-BINDING PROTEIN"/>
    <property type="match status" value="1"/>
</dbReference>
<evidence type="ECO:0000256" key="4">
    <source>
        <dbReference type="ARBA" id="ARBA00022840"/>
    </source>
</evidence>
<dbReference type="PANTHER" id="PTHR45772">
    <property type="entry name" value="CONSERVED COMPONENT OF ABC TRANSPORTER FOR NATURAL AMINO ACIDS-RELATED"/>
    <property type="match status" value="1"/>
</dbReference>
<dbReference type="PROSITE" id="PS50893">
    <property type="entry name" value="ABC_TRANSPORTER_2"/>
    <property type="match status" value="1"/>
</dbReference>
<dbReference type="SMART" id="SM00382">
    <property type="entry name" value="AAA"/>
    <property type="match status" value="1"/>
</dbReference>
<keyword evidence="2" id="KW-1003">Cell membrane</keyword>
<feature type="domain" description="ABC transporter" evidence="5">
    <location>
        <begin position="7"/>
        <end position="248"/>
    </location>
</feature>
<reference evidence="6" key="1">
    <citation type="submission" date="2024-05" db="EMBL/GenBank/DDBJ databases">
        <authorList>
            <person name="Luo Y.-C."/>
            <person name="Nicholds J."/>
            <person name="Mortimer T."/>
            <person name="Maboni G."/>
        </authorList>
    </citation>
    <scope>NUCLEOTIDE SEQUENCE</scope>
    <source>
        <strain evidence="6">153920</strain>
    </source>
</reference>
<evidence type="ECO:0000256" key="3">
    <source>
        <dbReference type="ARBA" id="ARBA00022741"/>
    </source>
</evidence>
<organism evidence="6">
    <name type="scientific">Castellaniella ginsengisoli</name>
    <dbReference type="NCBI Taxonomy" id="546114"/>
    <lineage>
        <taxon>Bacteria</taxon>
        <taxon>Pseudomonadati</taxon>
        <taxon>Pseudomonadota</taxon>
        <taxon>Betaproteobacteria</taxon>
        <taxon>Burkholderiales</taxon>
        <taxon>Alcaligenaceae</taxon>
        <taxon>Castellaniella</taxon>
    </lineage>
</organism>
<dbReference type="Pfam" id="PF00005">
    <property type="entry name" value="ABC_tran"/>
    <property type="match status" value="1"/>
</dbReference>
<accession>A0AB39CJU1</accession>
<proteinExistence type="predicted"/>
<dbReference type="EMBL" id="CP158252">
    <property type="protein sequence ID" value="XDJ42432.1"/>
    <property type="molecule type" value="Genomic_DNA"/>
</dbReference>
<name>A0AB39CJU1_9BURK</name>
<evidence type="ECO:0000256" key="2">
    <source>
        <dbReference type="ARBA" id="ARBA00022475"/>
    </source>
</evidence>
<protein>
    <submittedName>
        <fullName evidence="6">ABC transporter ATP-binding protein</fullName>
    </submittedName>
</protein>
<keyword evidence="4 6" id="KW-0067">ATP-binding</keyword>
<dbReference type="InterPro" id="IPR003593">
    <property type="entry name" value="AAA+_ATPase"/>
</dbReference>
<dbReference type="Pfam" id="PF12399">
    <property type="entry name" value="BCA_ABC_TP_C"/>
    <property type="match status" value="1"/>
</dbReference>
<gene>
    <name evidence="6" type="ORF">ABRY99_02315</name>
</gene>
<dbReference type="GO" id="GO:0016887">
    <property type="term" value="F:ATP hydrolysis activity"/>
    <property type="evidence" value="ECO:0007669"/>
    <property type="project" value="InterPro"/>
</dbReference>
<dbReference type="SUPFAM" id="SSF52540">
    <property type="entry name" value="P-loop containing nucleoside triphosphate hydrolases"/>
    <property type="match status" value="1"/>
</dbReference>
<dbReference type="Gene3D" id="3.40.50.300">
    <property type="entry name" value="P-loop containing nucleotide triphosphate hydrolases"/>
    <property type="match status" value="1"/>
</dbReference>
<keyword evidence="3" id="KW-0547">Nucleotide-binding</keyword>
<keyword evidence="1" id="KW-0813">Transport</keyword>
<dbReference type="CDD" id="cd03219">
    <property type="entry name" value="ABC_Mj1267_LivG_branched"/>
    <property type="match status" value="1"/>
</dbReference>
<dbReference type="GO" id="GO:0005524">
    <property type="term" value="F:ATP binding"/>
    <property type="evidence" value="ECO:0007669"/>
    <property type="project" value="UniProtKB-KW"/>
</dbReference>
<keyword evidence="2" id="KW-0472">Membrane</keyword>
<sequence length="252" mass="27894">MTHTAVLSLEEVRKSFGPVEIIRGVSLEVGPHERHAIIGPNGAGKSTLFHLVSGQLRPSAGGIRLAGRPIAGCSPQAVNRLGLARSFQITNLFPQLTVFENIRLAVMRSYGLQYCFWRLVDRYGPVRERSEYLLESVRLGGRAGALAGELSYSEQRSLEIAMTLASDPRIILLDEPMAGMSREETRYTTALIREVTEGRALLIVEHDMEVVFALSDRISVLVYGEIIASGTPEEIRRDPRVREAYLGEEAMT</sequence>
<dbReference type="InterPro" id="IPR032823">
    <property type="entry name" value="BCA_ABC_TP_C"/>
</dbReference>
<dbReference type="InterPro" id="IPR027417">
    <property type="entry name" value="P-loop_NTPase"/>
</dbReference>
<evidence type="ECO:0000313" key="6">
    <source>
        <dbReference type="EMBL" id="XDJ42432.1"/>
    </source>
</evidence>